<dbReference type="EMBL" id="LNQE01001259">
    <property type="protein sequence ID" value="KUG19771.1"/>
    <property type="molecule type" value="Genomic_DNA"/>
</dbReference>
<comment type="caution">
    <text evidence="1">The sequence shown here is derived from an EMBL/GenBank/DDBJ whole genome shotgun (WGS) entry which is preliminary data.</text>
</comment>
<protein>
    <submittedName>
        <fullName evidence="1">Uncharacterized protein</fullName>
    </submittedName>
</protein>
<gene>
    <name evidence="1" type="ORF">ASZ90_010505</name>
</gene>
<evidence type="ECO:0000313" key="1">
    <source>
        <dbReference type="EMBL" id="KUG19771.1"/>
    </source>
</evidence>
<organism evidence="1">
    <name type="scientific">hydrocarbon metagenome</name>
    <dbReference type="NCBI Taxonomy" id="938273"/>
    <lineage>
        <taxon>unclassified sequences</taxon>
        <taxon>metagenomes</taxon>
        <taxon>ecological metagenomes</taxon>
    </lineage>
</organism>
<sequence length="85" mass="9143">MHLIRDACARIIGFTGCTGGLRGFVCVQVDRMAGAPSAFIPQAAVLPGTPAVSIEIPQNPDSRASHEAWRMPPLLPRGFLKNFLK</sequence>
<reference evidence="1" key="1">
    <citation type="journal article" date="2015" name="Proc. Natl. Acad. Sci. U.S.A.">
        <title>Networks of energetic and metabolic interactions define dynamics in microbial communities.</title>
        <authorList>
            <person name="Embree M."/>
            <person name="Liu J.K."/>
            <person name="Al-Bassam M.M."/>
            <person name="Zengler K."/>
        </authorList>
    </citation>
    <scope>NUCLEOTIDE SEQUENCE</scope>
</reference>
<proteinExistence type="predicted"/>
<dbReference type="AlphaFoldDB" id="A0A0W8FFW5"/>
<name>A0A0W8FFW5_9ZZZZ</name>
<accession>A0A0W8FFW5</accession>